<evidence type="ECO:0000313" key="2">
    <source>
        <dbReference type="Proteomes" id="UP000824881"/>
    </source>
</evidence>
<keyword evidence="2" id="KW-1185">Reference proteome</keyword>
<name>A0ACB7IX13_PLECO</name>
<proteinExistence type="predicted"/>
<dbReference type="Proteomes" id="UP000824881">
    <property type="component" value="Unassembled WGS sequence"/>
</dbReference>
<sequence length="736" mass="79616">MPQTTHSPLPSERFPFPTSSVSEDDCRYYPRQSSSRYNGQLLDSPIVTSHTLPSYTAASSGQPQQRRRSPATSVAIGTNTIPFATGGEGAGPSNYYQLNVTNNQPNTIDHSSDSTTIYASNQDSGMLGYQSQSYSMNTAEAWYSAQKKLVEHNMHQVQEQTGRDRTSASPFPPSQALPPTHSQERSPSMMHFPITDGSQPPYPPGRMPRFEDSQLPWHPDPPEASLHPRFPPEYSHFASHSIAVANVYGAGSTEVTPTQGDMVRLRQDGLIIHTDLRQHDASRQGNPYVPSPSMDMMGGHDVHLSRHHRTPSSGMYAQGAEISPSDVSGGSPTVASPGVGKPGDGAMRQGYPVAQTSFGAPVIGEHNIHGNGINSVRQWVGQESEVDVDADGEEDPDTLRMAPGAYGQSQLVDPRKAGGRRVEFEGAEFDHDGVYDDGGNYVSQSHGSSLGSDGIRRLRATPTRTVRYTPYPSYGQSHSHSQQQVQHSLSVLPPTDSYSYSLGLPSNGNHPNDPSAPVLPPYPGQYEDIPSDEHGVRTRKVSSGTACSSSSASTSTSNTSSYPPLTPTSPVSPTLTYLPGTYSDGSGSNLESKRRARQATPLPVPIPVPNLTKKSRGRRVPTVAVLQRGRSSDRTRGGSSMSDGAAAGSKASASRMYTCTADGCGKCFARGEHLKRHVRSIHTYEKRGILAHRCPYPGCEKDFSRHDNLGQHMRVHKDFVAPPKAPVFTGYRESRT</sequence>
<accession>A0ACB7IX13</accession>
<organism evidence="1 2">
    <name type="scientific">Pleurotus cornucopiae</name>
    <name type="common">Cornucopia mushroom</name>
    <dbReference type="NCBI Taxonomy" id="5321"/>
    <lineage>
        <taxon>Eukaryota</taxon>
        <taxon>Fungi</taxon>
        <taxon>Dikarya</taxon>
        <taxon>Basidiomycota</taxon>
        <taxon>Agaricomycotina</taxon>
        <taxon>Agaricomycetes</taxon>
        <taxon>Agaricomycetidae</taxon>
        <taxon>Agaricales</taxon>
        <taxon>Pleurotineae</taxon>
        <taxon>Pleurotaceae</taxon>
        <taxon>Pleurotus</taxon>
    </lineage>
</organism>
<reference evidence="1 2" key="1">
    <citation type="journal article" date="2021" name="Appl. Environ. Microbiol.">
        <title>Genetic linkage and physical mapping for an oyster mushroom Pleurotus cornucopiae and QTL analysis for the trait cap color.</title>
        <authorList>
            <person name="Zhang Y."/>
            <person name="Gao W."/>
            <person name="Sonnenberg A."/>
            <person name="Chen Q."/>
            <person name="Zhang J."/>
            <person name="Huang C."/>
        </authorList>
    </citation>
    <scope>NUCLEOTIDE SEQUENCE [LARGE SCALE GENOMIC DNA]</scope>
    <source>
        <strain evidence="1">CCMSSC00406</strain>
    </source>
</reference>
<comment type="caution">
    <text evidence="1">The sequence shown here is derived from an EMBL/GenBank/DDBJ whole genome shotgun (WGS) entry which is preliminary data.</text>
</comment>
<gene>
    <name evidence="1" type="ORF">CCMSSC00406_0009034</name>
</gene>
<protein>
    <submittedName>
        <fullName evidence="1">Uncharacterized protein</fullName>
    </submittedName>
</protein>
<evidence type="ECO:0000313" key="1">
    <source>
        <dbReference type="EMBL" id="KAG9222153.1"/>
    </source>
</evidence>
<dbReference type="EMBL" id="WQMT02000005">
    <property type="protein sequence ID" value="KAG9222153.1"/>
    <property type="molecule type" value="Genomic_DNA"/>
</dbReference>